<dbReference type="PANTHER" id="PTHR10788:SF15">
    <property type="entry name" value="TREHALOSE SYNTHASE COMPLEX REGULATORY SUBUNIT TPS3-RELATED"/>
    <property type="match status" value="1"/>
</dbReference>
<dbReference type="Gene3D" id="3.40.50.2000">
    <property type="entry name" value="Glycogen Phosphorylase B"/>
    <property type="match status" value="2"/>
</dbReference>
<accession>A0A0W4ZSC2</accession>
<dbReference type="RefSeq" id="XP_018230267.1">
    <property type="nucleotide sequence ID" value="XM_018373612.1"/>
</dbReference>
<gene>
    <name evidence="1" type="ORF">T551_01349</name>
</gene>
<dbReference type="STRING" id="1408657.A0A0W4ZSC2"/>
<dbReference type="InterPro" id="IPR001830">
    <property type="entry name" value="Glyco_trans_20"/>
</dbReference>
<dbReference type="GO" id="GO:0005829">
    <property type="term" value="C:cytosol"/>
    <property type="evidence" value="ECO:0007669"/>
    <property type="project" value="TreeGrafter"/>
</dbReference>
<dbReference type="GO" id="GO:0004805">
    <property type="term" value="F:trehalose-phosphatase activity"/>
    <property type="evidence" value="ECO:0007669"/>
    <property type="project" value="TreeGrafter"/>
</dbReference>
<dbReference type="CDD" id="cd03788">
    <property type="entry name" value="GT20_TPS"/>
    <property type="match status" value="1"/>
</dbReference>
<dbReference type="Proteomes" id="UP000053447">
    <property type="component" value="Unassembled WGS sequence"/>
</dbReference>
<reference evidence="2" key="1">
    <citation type="journal article" date="2016" name="Nat. Commun.">
        <title>Genome analysis of three Pneumocystis species reveals adaptation mechanisms to life exclusively in mammalian hosts.</title>
        <authorList>
            <person name="Ma L."/>
            <person name="Chen Z."/>
            <person name="Huang D.W."/>
            <person name="Kutty G."/>
            <person name="Ishihara M."/>
            <person name="Wang H."/>
            <person name="Abouelleil A."/>
            <person name="Bishop L."/>
            <person name="Davey E."/>
            <person name="Deng R."/>
            <person name="Deng X."/>
            <person name="Fan L."/>
            <person name="Fantoni G."/>
            <person name="Fitzgerald M."/>
            <person name="Gogineni E."/>
            <person name="Goldberg J.M."/>
            <person name="Handley G."/>
            <person name="Hu X."/>
            <person name="Huber C."/>
            <person name="Jiao X."/>
            <person name="Jones K."/>
            <person name="Levin J.Z."/>
            <person name="Liu Y."/>
            <person name="Macdonald P."/>
            <person name="Melnikov A."/>
            <person name="Raley C."/>
            <person name="Sassi M."/>
            <person name="Sherman B.T."/>
            <person name="Song X."/>
            <person name="Sykes S."/>
            <person name="Tran B."/>
            <person name="Walsh L."/>
            <person name="Xia Y."/>
            <person name="Yang J."/>
            <person name="Young S."/>
            <person name="Zeng Q."/>
            <person name="Zheng X."/>
            <person name="Stephens R."/>
            <person name="Nusbaum C."/>
            <person name="Birren B.W."/>
            <person name="Azadi P."/>
            <person name="Lempicki R.A."/>
            <person name="Cuomo C.A."/>
            <person name="Kovacs J.A."/>
        </authorList>
    </citation>
    <scope>NUCLEOTIDE SEQUENCE [LARGE SCALE GENOMIC DNA]</scope>
    <source>
        <strain evidence="2">RU7</strain>
    </source>
</reference>
<protein>
    <submittedName>
        <fullName evidence="1">Uncharacterized protein</fullName>
    </submittedName>
</protein>
<keyword evidence="2" id="KW-1185">Reference proteome</keyword>
<dbReference type="PANTHER" id="PTHR10788">
    <property type="entry name" value="TREHALOSE-6-PHOSPHATE SYNTHASE"/>
    <property type="match status" value="1"/>
</dbReference>
<dbReference type="eggNOG" id="KOG1050">
    <property type="taxonomic scope" value="Eukaryota"/>
</dbReference>
<dbReference type="GO" id="GO:0003825">
    <property type="term" value="F:alpha,alpha-trehalose-phosphate synthase (UDP-forming) activity"/>
    <property type="evidence" value="ECO:0007669"/>
    <property type="project" value="TreeGrafter"/>
</dbReference>
<dbReference type="SUPFAM" id="SSF53756">
    <property type="entry name" value="UDP-Glycosyltransferase/glycogen phosphorylase"/>
    <property type="match status" value="1"/>
</dbReference>
<dbReference type="EMBL" id="LFWA01000005">
    <property type="protein sequence ID" value="KTW31277.1"/>
    <property type="molecule type" value="Genomic_DNA"/>
</dbReference>
<sequence>MNKLYVVSLFLPNTLGFDLDETNSIELNSQKLHRKIAKPIPHLMQKFASYSKGSQDINCDTSLLEVPEDQFFYSLNTTDMLKDKDNIKEVFENERKELNLPKIYSHISSSVVTLREPVKESSSIMADYSHSSILTSRRRRTSFDITLFSEVVWTIESNDQSNCGLGNAIRAAYETGNLEEYIFIGLLGIPTDSLSVVRKYEIEQKFVKNYRSIPIFVSDKDFDNHYNYCCKQVLWPLFHYQVPDISKFKVHQNYFWNHYIALNQAFANKIIEIYKKGDIIWINDYHLLLVPQMVRQKLQHAMIGFFLHISFPSYEVFRCLSVRKQLLEGILGANVIGFQTDEYAYHFHETCTKLLNAETLLQGIKFGSLFINTINLPIGIDPKNLQKKRSLPSVNAWISLLKKRYAGKSLIVGRDKMDEIKGMRQKLLAFELFLSKHPEWREKVVLIQVALSTSEENETQLQISNIVTRINSTYGNLSQQHQPLVFLRQDITFSQYLALLTVADILLVTSLREGMNLTSHEFVFCQNKNCGPLIISEFVGSATRFKDAAIIINPWCFEQVSNAIFKALTMPHEERLLRWNKLSNTVMHNDAANWAINFVNGIKTSLSFE</sequence>
<dbReference type="GO" id="GO:0005946">
    <property type="term" value="C:alpha,alpha-trehalose-phosphate synthase complex (UDP-forming)"/>
    <property type="evidence" value="ECO:0007669"/>
    <property type="project" value="TreeGrafter"/>
</dbReference>
<dbReference type="OrthoDB" id="755951at2759"/>
<dbReference type="GO" id="GO:0005992">
    <property type="term" value="P:trehalose biosynthetic process"/>
    <property type="evidence" value="ECO:0007669"/>
    <property type="project" value="InterPro"/>
</dbReference>
<evidence type="ECO:0000313" key="1">
    <source>
        <dbReference type="EMBL" id="KTW31277.1"/>
    </source>
</evidence>
<comment type="caution">
    <text evidence="1">The sequence shown here is derived from an EMBL/GenBank/DDBJ whole genome shotgun (WGS) entry which is preliminary data.</text>
</comment>
<organism evidence="1 2">
    <name type="scientific">Pneumocystis jirovecii (strain RU7)</name>
    <name type="common">Human pneumocystis pneumonia agent</name>
    <dbReference type="NCBI Taxonomy" id="1408657"/>
    <lineage>
        <taxon>Eukaryota</taxon>
        <taxon>Fungi</taxon>
        <taxon>Dikarya</taxon>
        <taxon>Ascomycota</taxon>
        <taxon>Taphrinomycotina</taxon>
        <taxon>Pneumocystomycetes</taxon>
        <taxon>Pneumocystaceae</taxon>
        <taxon>Pneumocystis</taxon>
    </lineage>
</organism>
<name>A0A0W4ZSC2_PNEJ7</name>
<dbReference type="FunFam" id="3.40.50.2000:FF:000036">
    <property type="entry name" value="Alpha,alpha-trehalose-phosphate synthase subunit Tps2"/>
    <property type="match status" value="1"/>
</dbReference>
<dbReference type="VEuPathDB" id="FungiDB:T551_01349"/>
<proteinExistence type="predicted"/>
<dbReference type="GeneID" id="28939867"/>
<dbReference type="AlphaFoldDB" id="A0A0W4ZSC2"/>
<evidence type="ECO:0000313" key="2">
    <source>
        <dbReference type="Proteomes" id="UP000053447"/>
    </source>
</evidence>
<dbReference type="Pfam" id="PF00982">
    <property type="entry name" value="Glyco_transf_20"/>
    <property type="match status" value="1"/>
</dbReference>